<keyword evidence="3" id="KW-1185">Reference proteome</keyword>
<evidence type="ECO:0000259" key="1">
    <source>
        <dbReference type="Pfam" id="PF13358"/>
    </source>
</evidence>
<dbReference type="InterPro" id="IPR038717">
    <property type="entry name" value="Tc1-like_DDE_dom"/>
</dbReference>
<reference evidence="2" key="1">
    <citation type="submission" date="2022-07" db="EMBL/GenBank/DDBJ databases">
        <title>The genome of Lyophyllum shimeji provides insight into the initial evolution of ectomycorrhizal fungal genome.</title>
        <authorList>
            <person name="Kobayashi Y."/>
            <person name="Shibata T."/>
            <person name="Hirakawa H."/>
            <person name="Shigenobu S."/>
            <person name="Nishiyama T."/>
            <person name="Yamada A."/>
            <person name="Hasebe M."/>
            <person name="Kawaguchi M."/>
        </authorList>
    </citation>
    <scope>NUCLEOTIDE SEQUENCE</scope>
    <source>
        <strain evidence="2">AT787</strain>
    </source>
</reference>
<accession>A0A9P3PMN8</accession>
<dbReference type="Pfam" id="PF13358">
    <property type="entry name" value="DDE_3"/>
    <property type="match status" value="1"/>
</dbReference>
<dbReference type="PANTHER" id="PTHR23022:SF134">
    <property type="entry name" value="TRANSPOSABLE ELEMENT TC1 TRANSPOSASE"/>
    <property type="match status" value="1"/>
</dbReference>
<proteinExistence type="predicted"/>
<name>A0A9P3PMN8_LYOSH</name>
<sequence>MTARKKREGLPRVNVTPTKRKAILIYRDQLNMSFNAIANETEEFKNTSADHKTIAYNYRRAKQDGAYTRHNKPGRPRTFTTEEMDLAVEDIDEGRATDAADLQRQRFPERPQRTLRRALCERDRRAYVRRRKVVLTERNFIERTLFAETWRDWANPAIWSQERVVFSDESKFKIGSSDGLRWCRRPRGQAQLEERNVSQQERRGLGTKSIMIWGCMTSLGAGRLHRIHGNMNRFGYMEILEQSLLPTVAEHGYSNVPWIFQQDNDKKHTARDTRAWLHDHGINVLKWPSKSPDINVIENAWSYLEHCLQRRPDQPRNEDELWEKLQEVWYSPSFSEYLKTLYASMPSRIQALLDTRGRWTKY</sequence>
<dbReference type="OrthoDB" id="3048480at2759"/>
<gene>
    <name evidence="2" type="ORF">LshimejAT787_0411670</name>
</gene>
<dbReference type="AlphaFoldDB" id="A0A9P3PMN8"/>
<dbReference type="InterPro" id="IPR052338">
    <property type="entry name" value="Transposase_5"/>
</dbReference>
<dbReference type="GO" id="GO:0003676">
    <property type="term" value="F:nucleic acid binding"/>
    <property type="evidence" value="ECO:0007669"/>
    <property type="project" value="InterPro"/>
</dbReference>
<evidence type="ECO:0000313" key="3">
    <source>
        <dbReference type="Proteomes" id="UP001063166"/>
    </source>
</evidence>
<dbReference type="PANTHER" id="PTHR23022">
    <property type="entry name" value="TRANSPOSABLE ELEMENT-RELATED"/>
    <property type="match status" value="1"/>
</dbReference>
<dbReference type="EMBL" id="BRPK01000004">
    <property type="protein sequence ID" value="GLB38116.1"/>
    <property type="molecule type" value="Genomic_DNA"/>
</dbReference>
<evidence type="ECO:0000313" key="2">
    <source>
        <dbReference type="EMBL" id="GLB38116.1"/>
    </source>
</evidence>
<dbReference type="InterPro" id="IPR036397">
    <property type="entry name" value="RNaseH_sf"/>
</dbReference>
<protein>
    <submittedName>
        <fullName evidence="2">Encoded by</fullName>
    </submittedName>
</protein>
<feature type="domain" description="Tc1-like transposase DDE" evidence="1">
    <location>
        <begin position="163"/>
        <end position="310"/>
    </location>
</feature>
<comment type="caution">
    <text evidence="2">The sequence shown here is derived from an EMBL/GenBank/DDBJ whole genome shotgun (WGS) entry which is preliminary data.</text>
</comment>
<dbReference type="Gene3D" id="3.30.420.10">
    <property type="entry name" value="Ribonuclease H-like superfamily/Ribonuclease H"/>
    <property type="match status" value="1"/>
</dbReference>
<organism evidence="2 3">
    <name type="scientific">Lyophyllum shimeji</name>
    <name type="common">Hon-shimeji</name>
    <name type="synonym">Tricholoma shimeji</name>
    <dbReference type="NCBI Taxonomy" id="47721"/>
    <lineage>
        <taxon>Eukaryota</taxon>
        <taxon>Fungi</taxon>
        <taxon>Dikarya</taxon>
        <taxon>Basidiomycota</taxon>
        <taxon>Agaricomycotina</taxon>
        <taxon>Agaricomycetes</taxon>
        <taxon>Agaricomycetidae</taxon>
        <taxon>Agaricales</taxon>
        <taxon>Tricholomatineae</taxon>
        <taxon>Lyophyllaceae</taxon>
        <taxon>Lyophyllum</taxon>
    </lineage>
</organism>
<dbReference type="Proteomes" id="UP001063166">
    <property type="component" value="Unassembled WGS sequence"/>
</dbReference>